<dbReference type="AlphaFoldDB" id="A0AAQ3UFN2"/>
<dbReference type="Proteomes" id="UP001341281">
    <property type="component" value="Chromosome 08"/>
</dbReference>
<dbReference type="EMBL" id="CP144752">
    <property type="protein sequence ID" value="WVZ90368.1"/>
    <property type="molecule type" value="Genomic_DNA"/>
</dbReference>
<name>A0AAQ3UFN2_PASNO</name>
<gene>
    <name evidence="1" type="ORF">U9M48_036675</name>
</gene>
<evidence type="ECO:0000313" key="1">
    <source>
        <dbReference type="EMBL" id="WVZ90368.1"/>
    </source>
</evidence>
<protein>
    <submittedName>
        <fullName evidence="1">Uncharacterized protein</fullName>
    </submittedName>
</protein>
<sequence>MPLRTPAPLDGRHHPGLPSPAADRRSLVLAVKGQAAATAQSHVLGATEPRSRRRSSLCISVHFFILKNKDMVPRKTIHSASRGRIAVTTSFLRKLIVAHRILYHRGIDMAQYWPAKVLLHLTDFSEQMHG</sequence>
<evidence type="ECO:0000313" key="2">
    <source>
        <dbReference type="Proteomes" id="UP001341281"/>
    </source>
</evidence>
<accession>A0AAQ3UFN2</accession>
<organism evidence="1 2">
    <name type="scientific">Paspalum notatum var. saurae</name>
    <dbReference type="NCBI Taxonomy" id="547442"/>
    <lineage>
        <taxon>Eukaryota</taxon>
        <taxon>Viridiplantae</taxon>
        <taxon>Streptophyta</taxon>
        <taxon>Embryophyta</taxon>
        <taxon>Tracheophyta</taxon>
        <taxon>Spermatophyta</taxon>
        <taxon>Magnoliopsida</taxon>
        <taxon>Liliopsida</taxon>
        <taxon>Poales</taxon>
        <taxon>Poaceae</taxon>
        <taxon>PACMAD clade</taxon>
        <taxon>Panicoideae</taxon>
        <taxon>Andropogonodae</taxon>
        <taxon>Paspaleae</taxon>
        <taxon>Paspalinae</taxon>
        <taxon>Paspalum</taxon>
    </lineage>
</organism>
<reference evidence="1 2" key="1">
    <citation type="submission" date="2024-02" db="EMBL/GenBank/DDBJ databases">
        <title>High-quality chromosome-scale genome assembly of Pensacola bahiagrass (Paspalum notatum Flugge var. saurae).</title>
        <authorList>
            <person name="Vega J.M."/>
            <person name="Podio M."/>
            <person name="Orjuela J."/>
            <person name="Siena L.A."/>
            <person name="Pessino S.C."/>
            <person name="Combes M.C."/>
            <person name="Mariac C."/>
            <person name="Albertini E."/>
            <person name="Pupilli F."/>
            <person name="Ortiz J.P.A."/>
            <person name="Leblanc O."/>
        </authorList>
    </citation>
    <scope>NUCLEOTIDE SEQUENCE [LARGE SCALE GENOMIC DNA]</scope>
    <source>
        <strain evidence="1">R1</strain>
        <tissue evidence="1">Leaf</tissue>
    </source>
</reference>
<proteinExistence type="predicted"/>
<keyword evidence="2" id="KW-1185">Reference proteome</keyword>